<comment type="caution">
    <text evidence="12">The sequence shown here is derived from an EMBL/GenBank/DDBJ whole genome shotgun (WGS) entry which is preliminary data.</text>
</comment>
<keyword evidence="6 10" id="KW-0472">Membrane</keyword>
<keyword evidence="9" id="KW-0807">Transducer</keyword>
<evidence type="ECO:0000313" key="12">
    <source>
        <dbReference type="EMBL" id="CAH3037490.1"/>
    </source>
</evidence>
<feature type="transmembrane region" description="Helical" evidence="10">
    <location>
        <begin position="83"/>
        <end position="107"/>
    </location>
</feature>
<evidence type="ECO:0000256" key="7">
    <source>
        <dbReference type="ARBA" id="ARBA00023170"/>
    </source>
</evidence>
<keyword evidence="13" id="KW-1185">Reference proteome</keyword>
<keyword evidence="4 10" id="KW-1133">Transmembrane helix</keyword>
<protein>
    <recommendedName>
        <fullName evidence="11">G-protein coupled receptors family 1 profile domain-containing protein</fullName>
    </recommendedName>
</protein>
<feature type="domain" description="G-protein coupled receptors family 1 profile" evidence="11">
    <location>
        <begin position="53"/>
        <end position="140"/>
    </location>
</feature>
<accession>A0ABN8MWL5</accession>
<evidence type="ECO:0000256" key="4">
    <source>
        <dbReference type="ARBA" id="ARBA00022989"/>
    </source>
</evidence>
<evidence type="ECO:0000313" key="13">
    <source>
        <dbReference type="Proteomes" id="UP001159427"/>
    </source>
</evidence>
<comment type="subcellular location">
    <subcellularLocation>
        <location evidence="1">Cell membrane</location>
        <topology evidence="1">Multi-pass membrane protein</topology>
    </subcellularLocation>
</comment>
<keyword evidence="2" id="KW-1003">Cell membrane</keyword>
<dbReference type="Pfam" id="PF00001">
    <property type="entry name" value="7tm_1"/>
    <property type="match status" value="1"/>
</dbReference>
<evidence type="ECO:0000256" key="2">
    <source>
        <dbReference type="ARBA" id="ARBA00022475"/>
    </source>
</evidence>
<evidence type="ECO:0000256" key="8">
    <source>
        <dbReference type="ARBA" id="ARBA00023180"/>
    </source>
</evidence>
<organism evidence="12 13">
    <name type="scientific">Porites evermanni</name>
    <dbReference type="NCBI Taxonomy" id="104178"/>
    <lineage>
        <taxon>Eukaryota</taxon>
        <taxon>Metazoa</taxon>
        <taxon>Cnidaria</taxon>
        <taxon>Anthozoa</taxon>
        <taxon>Hexacorallia</taxon>
        <taxon>Scleractinia</taxon>
        <taxon>Fungiina</taxon>
        <taxon>Poritidae</taxon>
        <taxon>Porites</taxon>
    </lineage>
</organism>
<keyword evidence="8" id="KW-0325">Glycoprotein</keyword>
<dbReference type="Proteomes" id="UP001159427">
    <property type="component" value="Unassembled WGS sequence"/>
</dbReference>
<sequence length="140" mass="15851">MKFEFLCYANAYPSPTNRDKHFDDLIIARNTDPGQKILPGVLDDCVDMFAGKSSMFTLAVISLERLHAIARPLRHRQVTLGHYTIAIVTPWILSFMVTSTQVLLHFSVLTKEFVTVVTISLSTPLLTTCFAYCLIRRKQS</sequence>
<dbReference type="PROSITE" id="PS50262">
    <property type="entry name" value="G_PROTEIN_RECEP_F1_2"/>
    <property type="match status" value="1"/>
</dbReference>
<reference evidence="12 13" key="1">
    <citation type="submission" date="2022-05" db="EMBL/GenBank/DDBJ databases">
        <authorList>
            <consortium name="Genoscope - CEA"/>
            <person name="William W."/>
        </authorList>
    </citation>
    <scope>NUCLEOTIDE SEQUENCE [LARGE SCALE GENOMIC DNA]</scope>
</reference>
<proteinExistence type="predicted"/>
<evidence type="ECO:0000256" key="10">
    <source>
        <dbReference type="SAM" id="Phobius"/>
    </source>
</evidence>
<keyword evidence="7" id="KW-0675">Receptor</keyword>
<dbReference type="PANTHER" id="PTHR24246">
    <property type="entry name" value="OLFACTORY RECEPTOR AND ADENOSINE RECEPTOR"/>
    <property type="match status" value="1"/>
</dbReference>
<evidence type="ECO:0000256" key="1">
    <source>
        <dbReference type="ARBA" id="ARBA00004651"/>
    </source>
</evidence>
<dbReference type="SUPFAM" id="SSF81321">
    <property type="entry name" value="Family A G protein-coupled receptor-like"/>
    <property type="match status" value="1"/>
</dbReference>
<evidence type="ECO:0000256" key="9">
    <source>
        <dbReference type="ARBA" id="ARBA00023224"/>
    </source>
</evidence>
<dbReference type="Gene3D" id="1.20.1070.10">
    <property type="entry name" value="Rhodopsin 7-helix transmembrane proteins"/>
    <property type="match status" value="1"/>
</dbReference>
<dbReference type="InterPro" id="IPR017452">
    <property type="entry name" value="GPCR_Rhodpsn_7TM"/>
</dbReference>
<gene>
    <name evidence="12" type="ORF">PEVE_00039747</name>
</gene>
<evidence type="ECO:0000256" key="5">
    <source>
        <dbReference type="ARBA" id="ARBA00023040"/>
    </source>
</evidence>
<name>A0ABN8MWL5_9CNID</name>
<dbReference type="PANTHER" id="PTHR24246:SF27">
    <property type="entry name" value="ADENOSINE RECEPTOR, ISOFORM A"/>
    <property type="match status" value="1"/>
</dbReference>
<feature type="transmembrane region" description="Helical" evidence="10">
    <location>
        <begin position="113"/>
        <end position="135"/>
    </location>
</feature>
<dbReference type="EMBL" id="CALNXI010000707">
    <property type="protein sequence ID" value="CAH3037490.1"/>
    <property type="molecule type" value="Genomic_DNA"/>
</dbReference>
<keyword evidence="5" id="KW-0297">G-protein coupled receptor</keyword>
<evidence type="ECO:0000259" key="11">
    <source>
        <dbReference type="PROSITE" id="PS50262"/>
    </source>
</evidence>
<dbReference type="InterPro" id="IPR000276">
    <property type="entry name" value="GPCR_Rhodpsn"/>
</dbReference>
<keyword evidence="3 10" id="KW-0812">Transmembrane</keyword>
<evidence type="ECO:0000256" key="6">
    <source>
        <dbReference type="ARBA" id="ARBA00023136"/>
    </source>
</evidence>
<evidence type="ECO:0000256" key="3">
    <source>
        <dbReference type="ARBA" id="ARBA00022692"/>
    </source>
</evidence>